<evidence type="ECO:0000313" key="1">
    <source>
        <dbReference type="EMBL" id="KKN52836.1"/>
    </source>
</evidence>
<protein>
    <submittedName>
        <fullName evidence="1">Uncharacterized protein</fullName>
    </submittedName>
</protein>
<reference evidence="1" key="1">
    <citation type="journal article" date="2015" name="Nature">
        <title>Complex archaea that bridge the gap between prokaryotes and eukaryotes.</title>
        <authorList>
            <person name="Spang A."/>
            <person name="Saw J.H."/>
            <person name="Jorgensen S.L."/>
            <person name="Zaremba-Niedzwiedzka K."/>
            <person name="Martijn J."/>
            <person name="Lind A.E."/>
            <person name="van Eijk R."/>
            <person name="Schleper C."/>
            <person name="Guy L."/>
            <person name="Ettema T.J."/>
        </authorList>
    </citation>
    <scope>NUCLEOTIDE SEQUENCE</scope>
</reference>
<name>A0A0F9TUQ7_9ZZZZ</name>
<dbReference type="EMBL" id="LAZR01001003">
    <property type="protein sequence ID" value="KKN52836.1"/>
    <property type="molecule type" value="Genomic_DNA"/>
</dbReference>
<dbReference type="AlphaFoldDB" id="A0A0F9TUQ7"/>
<comment type="caution">
    <text evidence="1">The sequence shown here is derived from an EMBL/GenBank/DDBJ whole genome shotgun (WGS) entry which is preliminary data.</text>
</comment>
<gene>
    <name evidence="1" type="ORF">LCGC14_0608880</name>
</gene>
<accession>A0A0F9TUQ7</accession>
<sequence length="37" mass="3998">TNKELRKREYLLPLLFGSSGESVGELGAVCGIEGQVF</sequence>
<feature type="non-terminal residue" evidence="1">
    <location>
        <position position="1"/>
    </location>
</feature>
<proteinExistence type="predicted"/>
<organism evidence="1">
    <name type="scientific">marine sediment metagenome</name>
    <dbReference type="NCBI Taxonomy" id="412755"/>
    <lineage>
        <taxon>unclassified sequences</taxon>
        <taxon>metagenomes</taxon>
        <taxon>ecological metagenomes</taxon>
    </lineage>
</organism>